<dbReference type="KEGG" id="cyc:PCC7424_4718"/>
<dbReference type="SUPFAM" id="SSF55298">
    <property type="entry name" value="YjgF-like"/>
    <property type="match status" value="1"/>
</dbReference>
<dbReference type="Proteomes" id="UP000002384">
    <property type="component" value="Chromosome"/>
</dbReference>
<dbReference type="GO" id="GO:0005829">
    <property type="term" value="C:cytosol"/>
    <property type="evidence" value="ECO:0007669"/>
    <property type="project" value="TreeGrafter"/>
</dbReference>
<name>B7KBV0_GLOC7</name>
<dbReference type="EMBL" id="CP001291">
    <property type="protein sequence ID" value="ACK73078.1"/>
    <property type="molecule type" value="Genomic_DNA"/>
</dbReference>
<dbReference type="InterPro" id="IPR035959">
    <property type="entry name" value="RutC-like_sf"/>
</dbReference>
<protein>
    <submittedName>
        <fullName evidence="2">Endoribonuclease L-PSP</fullName>
    </submittedName>
</protein>
<reference evidence="3" key="1">
    <citation type="journal article" date="2011" name="MBio">
        <title>Novel metabolic attributes of the genus Cyanothece, comprising a group of unicellular nitrogen-fixing Cyanobacteria.</title>
        <authorList>
            <person name="Bandyopadhyay A."/>
            <person name="Elvitigala T."/>
            <person name="Welsh E."/>
            <person name="Stockel J."/>
            <person name="Liberton M."/>
            <person name="Min H."/>
            <person name="Sherman L.A."/>
            <person name="Pakrasi H.B."/>
        </authorList>
    </citation>
    <scope>NUCLEOTIDE SEQUENCE [LARGE SCALE GENOMIC DNA]</scope>
    <source>
        <strain evidence="3">PCC 7424</strain>
    </source>
</reference>
<dbReference type="HOGENOM" id="CLU_100715_4_3_3"/>
<dbReference type="AlphaFoldDB" id="B7KBV0"/>
<sequence length="158" mass="17634">MKRWLLAIVVLALVLLTDLSLAQAEEFKRLNPKELVDLSQYYTQIIEVPSNTRLIYIAGQSGTDATGKIVSDDTADQMRQSFHNLRIALDQVGAKPEDVAKITVLIVNHNEELLKPLEEEINKLWGSKTPTSTLIPVPRLALDEMKFEIDAIAVVPNS</sequence>
<dbReference type="CDD" id="cd00448">
    <property type="entry name" value="YjgF_YER057c_UK114_family"/>
    <property type="match status" value="1"/>
</dbReference>
<proteinExistence type="inferred from homology"/>
<dbReference type="Gene3D" id="3.30.1330.40">
    <property type="entry name" value="RutC-like"/>
    <property type="match status" value="1"/>
</dbReference>
<comment type="similarity">
    <text evidence="1">Belongs to the RutC family.</text>
</comment>
<dbReference type="PANTHER" id="PTHR11803">
    <property type="entry name" value="2-IMINOBUTANOATE/2-IMINOPROPANOATE DEAMINASE RIDA"/>
    <property type="match status" value="1"/>
</dbReference>
<dbReference type="OrthoDB" id="573013at2"/>
<dbReference type="GO" id="GO:0019239">
    <property type="term" value="F:deaminase activity"/>
    <property type="evidence" value="ECO:0007669"/>
    <property type="project" value="TreeGrafter"/>
</dbReference>
<dbReference type="PANTHER" id="PTHR11803:SF58">
    <property type="entry name" value="PROTEIN HMF1-RELATED"/>
    <property type="match status" value="1"/>
</dbReference>
<organism evidence="2 3">
    <name type="scientific">Gloeothece citriformis (strain PCC 7424)</name>
    <name type="common">Cyanothece sp. (strain PCC 7424)</name>
    <dbReference type="NCBI Taxonomy" id="65393"/>
    <lineage>
        <taxon>Bacteria</taxon>
        <taxon>Bacillati</taxon>
        <taxon>Cyanobacteriota</taxon>
        <taxon>Cyanophyceae</taxon>
        <taxon>Oscillatoriophycideae</taxon>
        <taxon>Chroococcales</taxon>
        <taxon>Aphanothecaceae</taxon>
        <taxon>Gloeothece</taxon>
        <taxon>Gloeothece citriformis</taxon>
    </lineage>
</organism>
<accession>B7KBV0</accession>
<dbReference type="Pfam" id="PF01042">
    <property type="entry name" value="Ribonuc_L-PSP"/>
    <property type="match status" value="1"/>
</dbReference>
<evidence type="ECO:0000256" key="1">
    <source>
        <dbReference type="ARBA" id="ARBA00010552"/>
    </source>
</evidence>
<evidence type="ECO:0000313" key="2">
    <source>
        <dbReference type="EMBL" id="ACK73078.1"/>
    </source>
</evidence>
<keyword evidence="3" id="KW-1185">Reference proteome</keyword>
<dbReference type="eggNOG" id="COG0251">
    <property type="taxonomic scope" value="Bacteria"/>
</dbReference>
<gene>
    <name evidence="2" type="ordered locus">PCC7424_4718</name>
</gene>
<dbReference type="STRING" id="65393.PCC7424_4718"/>
<dbReference type="InterPro" id="IPR006175">
    <property type="entry name" value="YjgF/YER057c/UK114"/>
</dbReference>
<dbReference type="RefSeq" id="WP_015956661.1">
    <property type="nucleotide sequence ID" value="NC_011729.1"/>
</dbReference>
<evidence type="ECO:0000313" key="3">
    <source>
        <dbReference type="Proteomes" id="UP000002384"/>
    </source>
</evidence>